<reference evidence="2" key="1">
    <citation type="submission" date="2022-10" db="EMBL/GenBank/DDBJ databases">
        <title>Culturing micro-colonial fungi from biological soil crusts in the Mojave desert and describing Neophaeococcomyces mojavensis, and introducing the new genera and species Taxawa tesnikishii.</title>
        <authorList>
            <person name="Kurbessoian T."/>
            <person name="Stajich J.E."/>
        </authorList>
    </citation>
    <scope>NUCLEOTIDE SEQUENCE</scope>
    <source>
        <strain evidence="2">TK_1</strain>
    </source>
</reference>
<evidence type="ECO:0008006" key="4">
    <source>
        <dbReference type="Google" id="ProtNLM"/>
    </source>
</evidence>
<evidence type="ECO:0000313" key="3">
    <source>
        <dbReference type="Proteomes" id="UP001172684"/>
    </source>
</evidence>
<gene>
    <name evidence="2" type="ORF">H2201_008450</name>
</gene>
<proteinExistence type="predicted"/>
<keyword evidence="3" id="KW-1185">Reference proteome</keyword>
<comment type="caution">
    <text evidence="2">The sequence shown here is derived from an EMBL/GenBank/DDBJ whole genome shotgun (WGS) entry which is preliminary data.</text>
</comment>
<protein>
    <recommendedName>
        <fullName evidence="4">Protein rds1</fullName>
    </recommendedName>
</protein>
<evidence type="ECO:0000313" key="2">
    <source>
        <dbReference type="EMBL" id="KAJ9656718.1"/>
    </source>
</evidence>
<dbReference type="SUPFAM" id="SSF47240">
    <property type="entry name" value="Ferritin-like"/>
    <property type="match status" value="1"/>
</dbReference>
<feature type="chain" id="PRO_5047089678" description="Protein rds1" evidence="1">
    <location>
        <begin position="21"/>
        <end position="299"/>
    </location>
</feature>
<sequence>MLRTMMKWVCILGPAVVVHALPTLHTYHGSHLAARQQAAPGGLTDIDILQFALTLEHLESAFYREGFAKFPASDFTALGLTEEEIAALQQIGETEATHVSMLLSAIASAGFQPVMPCAYNFGFTDAAGMVATARVLEAVGVSAYLGAAPLLNSSSILSTAATILTVESRHQTFIRTVSGAEPVPAAFDTPLGPRGVFTLAAPFITECPAGSNLNVPAFPAIQLSTGTSNISAGQSLTVAGAEGSFCAFVNQGATKFIPLAGGSCTVPQGLAGEVYIMITSAERIGDEVVLAGPSVLALS</sequence>
<dbReference type="CDD" id="cd00657">
    <property type="entry name" value="Ferritin_like"/>
    <property type="match status" value="1"/>
</dbReference>
<name>A0ABQ9NG54_9PEZI</name>
<dbReference type="Proteomes" id="UP001172684">
    <property type="component" value="Unassembled WGS sequence"/>
</dbReference>
<evidence type="ECO:0000256" key="1">
    <source>
        <dbReference type="SAM" id="SignalP"/>
    </source>
</evidence>
<organism evidence="2 3">
    <name type="scientific">Coniosporium apollinis</name>
    <dbReference type="NCBI Taxonomy" id="61459"/>
    <lineage>
        <taxon>Eukaryota</taxon>
        <taxon>Fungi</taxon>
        <taxon>Dikarya</taxon>
        <taxon>Ascomycota</taxon>
        <taxon>Pezizomycotina</taxon>
        <taxon>Dothideomycetes</taxon>
        <taxon>Dothideomycetes incertae sedis</taxon>
        <taxon>Coniosporium</taxon>
    </lineage>
</organism>
<dbReference type="InterPro" id="IPR009078">
    <property type="entry name" value="Ferritin-like_SF"/>
</dbReference>
<dbReference type="EMBL" id="JAPDRL010000117">
    <property type="protein sequence ID" value="KAJ9656718.1"/>
    <property type="molecule type" value="Genomic_DNA"/>
</dbReference>
<dbReference type="PANTHER" id="PTHR31694:SF8">
    <property type="entry name" value="STRESS RESPONSE PROTEIN RDS1P"/>
    <property type="match status" value="1"/>
</dbReference>
<dbReference type="InterPro" id="IPR052965">
    <property type="entry name" value="Pigment-catalase-like"/>
</dbReference>
<dbReference type="Pfam" id="PF13668">
    <property type="entry name" value="Ferritin_2"/>
    <property type="match status" value="1"/>
</dbReference>
<feature type="signal peptide" evidence="1">
    <location>
        <begin position="1"/>
        <end position="20"/>
    </location>
</feature>
<accession>A0ABQ9NG54</accession>
<dbReference type="PANTHER" id="PTHR31694">
    <property type="entry name" value="DESICCATION-LIKE PROTEIN"/>
    <property type="match status" value="1"/>
</dbReference>
<keyword evidence="1" id="KW-0732">Signal</keyword>